<sequence>MNLLNEDNLSSLILSSKAVSLIQPPMEKLVSCYEDYDKIEVILKRLIRIAEMIIEDAKVPG</sequence>
<evidence type="ECO:0000313" key="1">
    <source>
        <dbReference type="EMBL" id="EMO58310.1"/>
    </source>
</evidence>
<organism evidence="1 2">
    <name type="scientific">Leptospira santarosai str. CBC1416</name>
    <dbReference type="NCBI Taxonomy" id="1193059"/>
    <lineage>
        <taxon>Bacteria</taxon>
        <taxon>Pseudomonadati</taxon>
        <taxon>Spirochaetota</taxon>
        <taxon>Spirochaetia</taxon>
        <taxon>Leptospirales</taxon>
        <taxon>Leptospiraceae</taxon>
        <taxon>Leptospira</taxon>
    </lineage>
</organism>
<proteinExistence type="predicted"/>
<dbReference type="Proteomes" id="UP000012149">
    <property type="component" value="Unassembled WGS sequence"/>
</dbReference>
<comment type="caution">
    <text evidence="1">The sequence shown here is derived from an EMBL/GenBank/DDBJ whole genome shotgun (WGS) entry which is preliminary data.</text>
</comment>
<name>M6VNB5_9LEPT</name>
<reference evidence="1 2" key="1">
    <citation type="submission" date="2013-01" db="EMBL/GenBank/DDBJ databases">
        <authorList>
            <person name="Harkins D.M."/>
            <person name="Durkin A.S."/>
            <person name="Brinkac L.M."/>
            <person name="Haft D.H."/>
            <person name="Selengut J.D."/>
            <person name="Sanka R."/>
            <person name="DePew J."/>
            <person name="Purushe J."/>
            <person name="Matthias M.A."/>
            <person name="Vinetz J.M."/>
            <person name="Sutton G.G."/>
            <person name="Nierman W.C."/>
            <person name="Fouts D.E."/>
        </authorList>
    </citation>
    <scope>NUCLEOTIDE SEQUENCE [LARGE SCALE GENOMIC DNA]</scope>
    <source>
        <strain evidence="1 2">CBC1416</strain>
    </source>
</reference>
<evidence type="ECO:0000313" key="2">
    <source>
        <dbReference type="Proteomes" id="UP000012149"/>
    </source>
</evidence>
<gene>
    <name evidence="1" type="ORF">LEP1GSC161_3766</name>
</gene>
<accession>M6VNB5</accession>
<dbReference type="EMBL" id="AKWE02000083">
    <property type="protein sequence ID" value="EMO58310.1"/>
    <property type="molecule type" value="Genomic_DNA"/>
</dbReference>
<dbReference type="AlphaFoldDB" id="M6VNB5"/>
<protein>
    <submittedName>
        <fullName evidence="1">Uncharacterized protein</fullName>
    </submittedName>
</protein>